<protein>
    <submittedName>
        <fullName evidence="2">Alpha/beta hydrolase</fullName>
    </submittedName>
</protein>
<dbReference type="Proteomes" id="UP000218083">
    <property type="component" value="Unassembled WGS sequence"/>
</dbReference>
<dbReference type="InterPro" id="IPR029058">
    <property type="entry name" value="AB_hydrolase_fold"/>
</dbReference>
<dbReference type="AlphaFoldDB" id="A0A2A2FD84"/>
<dbReference type="Gene3D" id="3.40.50.1820">
    <property type="entry name" value="alpha/beta hydrolase"/>
    <property type="match status" value="1"/>
</dbReference>
<dbReference type="RefSeq" id="WP_095637413.1">
    <property type="nucleotide sequence ID" value="NZ_NSKC01000008.1"/>
</dbReference>
<proteinExistence type="predicted"/>
<accession>A0A2A2FD84</accession>
<name>A0A2A2FD84_9EURY</name>
<keyword evidence="3" id="KW-1185">Reference proteome</keyword>
<keyword evidence="2" id="KW-0378">Hydrolase</keyword>
<comment type="caution">
    <text evidence="2">The sequence shown here is derived from an EMBL/GenBank/DDBJ whole genome shotgun (WGS) entry which is preliminary data.</text>
</comment>
<organism evidence="2 3">
    <name type="scientific">Halorubrum salipaludis</name>
    <dbReference type="NCBI Taxonomy" id="2032630"/>
    <lineage>
        <taxon>Archaea</taxon>
        <taxon>Methanobacteriati</taxon>
        <taxon>Methanobacteriota</taxon>
        <taxon>Stenosarchaea group</taxon>
        <taxon>Halobacteria</taxon>
        <taxon>Halobacteriales</taxon>
        <taxon>Haloferacaceae</taxon>
        <taxon>Halorubrum</taxon>
    </lineage>
</organism>
<dbReference type="InterPro" id="IPR000383">
    <property type="entry name" value="Xaa-Pro-like_dom"/>
</dbReference>
<dbReference type="EMBL" id="NSKC01000008">
    <property type="protein sequence ID" value="PAU82800.1"/>
    <property type="molecule type" value="Genomic_DNA"/>
</dbReference>
<dbReference type="GO" id="GO:0016787">
    <property type="term" value="F:hydrolase activity"/>
    <property type="evidence" value="ECO:0007669"/>
    <property type="project" value="UniProtKB-KW"/>
</dbReference>
<dbReference type="OrthoDB" id="50239at2157"/>
<sequence>MSDTVLIPGGRDVRATLDTAASDGSQSETVVVACPPHPQQRGHRGDERLRAVSDALTDRGIDCLRFDYGDWDEGYGESTDADNAVGWAAERYDRVGLFGFSFGGTIALVTAASRPGLAGVCALAPTARLNPDADALAALDDLVELGVATRILYATRDSTADWEPVVARAEELGIETRAFESDHFFVGRAGDVGEAVAAFLGPRLWDGL</sequence>
<evidence type="ECO:0000259" key="1">
    <source>
        <dbReference type="Pfam" id="PF02129"/>
    </source>
</evidence>
<dbReference type="Pfam" id="PF02129">
    <property type="entry name" value="Peptidase_S15"/>
    <property type="match status" value="1"/>
</dbReference>
<reference evidence="2 3" key="1">
    <citation type="submission" date="2017-08" db="EMBL/GenBank/DDBJ databases">
        <title>The strain WRN001 was isolated from Binhai saline alkaline soil, Tianjin, China.</title>
        <authorList>
            <person name="Liu D."/>
            <person name="Zhang G."/>
        </authorList>
    </citation>
    <scope>NUCLEOTIDE SEQUENCE [LARGE SCALE GENOMIC DNA]</scope>
    <source>
        <strain evidence="2 3">WN019</strain>
    </source>
</reference>
<evidence type="ECO:0000313" key="3">
    <source>
        <dbReference type="Proteomes" id="UP000218083"/>
    </source>
</evidence>
<dbReference type="SUPFAM" id="SSF53474">
    <property type="entry name" value="alpha/beta-Hydrolases"/>
    <property type="match status" value="1"/>
</dbReference>
<evidence type="ECO:0000313" key="2">
    <source>
        <dbReference type="EMBL" id="PAU82800.1"/>
    </source>
</evidence>
<gene>
    <name evidence="2" type="ORF">CK500_11745</name>
</gene>
<feature type="domain" description="Xaa-Pro dipeptidyl-peptidase-like" evidence="1">
    <location>
        <begin position="69"/>
        <end position="128"/>
    </location>
</feature>